<sequence length="159" mass="18193">MSFSPVTNQMCLTFELCLILNKKSKSSKFAPKVDKYFLLCYGTNTYTYRVFNKTTGCIEIARDMTFDETNGSQVDSHVLDEEEILSQEILKKANGEIKPKEKQANEENNKEKDQTHSPSKQVKTPKSTKKQDQAQDDQSYAQVNSSDMHDIGEDHQEIQ</sequence>
<organism evidence="3">
    <name type="scientific">Arundo donax</name>
    <name type="common">Giant reed</name>
    <name type="synonym">Donax arundinaceus</name>
    <dbReference type="NCBI Taxonomy" id="35708"/>
    <lineage>
        <taxon>Eukaryota</taxon>
        <taxon>Viridiplantae</taxon>
        <taxon>Streptophyta</taxon>
        <taxon>Embryophyta</taxon>
        <taxon>Tracheophyta</taxon>
        <taxon>Spermatophyta</taxon>
        <taxon>Magnoliopsida</taxon>
        <taxon>Liliopsida</taxon>
        <taxon>Poales</taxon>
        <taxon>Poaceae</taxon>
        <taxon>PACMAD clade</taxon>
        <taxon>Arundinoideae</taxon>
        <taxon>Arundineae</taxon>
        <taxon>Arundo</taxon>
    </lineage>
</organism>
<dbReference type="AlphaFoldDB" id="A0A0A9D581"/>
<protein>
    <recommendedName>
        <fullName evidence="2">Retroviral polymerase SH3-like domain-containing protein</fullName>
    </recommendedName>
</protein>
<feature type="compositionally biased region" description="Polar residues" evidence="1">
    <location>
        <begin position="116"/>
        <end position="125"/>
    </location>
</feature>
<dbReference type="InterPro" id="IPR057670">
    <property type="entry name" value="SH3_retrovirus"/>
</dbReference>
<reference evidence="3" key="2">
    <citation type="journal article" date="2015" name="Data Brief">
        <title>Shoot transcriptome of the giant reed, Arundo donax.</title>
        <authorList>
            <person name="Barrero R.A."/>
            <person name="Guerrero F.D."/>
            <person name="Moolhuijzen P."/>
            <person name="Goolsby J.A."/>
            <person name="Tidwell J."/>
            <person name="Bellgard S.E."/>
            <person name="Bellgard M.I."/>
        </authorList>
    </citation>
    <scope>NUCLEOTIDE SEQUENCE</scope>
    <source>
        <tissue evidence="3">Shoot tissue taken approximately 20 cm above the soil surface</tissue>
    </source>
</reference>
<dbReference type="EMBL" id="GBRH01214929">
    <property type="protein sequence ID" value="JAD82966.1"/>
    <property type="molecule type" value="Transcribed_RNA"/>
</dbReference>
<evidence type="ECO:0000313" key="3">
    <source>
        <dbReference type="EMBL" id="JAD82966.1"/>
    </source>
</evidence>
<feature type="region of interest" description="Disordered" evidence="1">
    <location>
        <begin position="90"/>
        <end position="159"/>
    </location>
</feature>
<dbReference type="Pfam" id="PF25597">
    <property type="entry name" value="SH3_retrovirus"/>
    <property type="match status" value="1"/>
</dbReference>
<feature type="compositionally biased region" description="Basic and acidic residues" evidence="1">
    <location>
        <begin position="90"/>
        <end position="115"/>
    </location>
</feature>
<proteinExistence type="predicted"/>
<name>A0A0A9D581_ARUDO</name>
<accession>A0A0A9D581</accession>
<evidence type="ECO:0000259" key="2">
    <source>
        <dbReference type="Pfam" id="PF25597"/>
    </source>
</evidence>
<feature type="compositionally biased region" description="Basic and acidic residues" evidence="1">
    <location>
        <begin position="147"/>
        <end position="159"/>
    </location>
</feature>
<reference evidence="3" key="1">
    <citation type="submission" date="2014-09" db="EMBL/GenBank/DDBJ databases">
        <authorList>
            <person name="Magalhaes I.L.F."/>
            <person name="Oliveira U."/>
            <person name="Santos F.R."/>
            <person name="Vidigal T.H.D.A."/>
            <person name="Brescovit A.D."/>
            <person name="Santos A.J."/>
        </authorList>
    </citation>
    <scope>NUCLEOTIDE SEQUENCE</scope>
    <source>
        <tissue evidence="3">Shoot tissue taken approximately 20 cm above the soil surface</tissue>
    </source>
</reference>
<evidence type="ECO:0000256" key="1">
    <source>
        <dbReference type="SAM" id="MobiDB-lite"/>
    </source>
</evidence>
<feature type="domain" description="Retroviral polymerase SH3-like" evidence="2">
    <location>
        <begin position="16"/>
        <end position="71"/>
    </location>
</feature>